<proteinExistence type="predicted"/>
<keyword evidence="1" id="KW-0472">Membrane</keyword>
<feature type="transmembrane region" description="Helical" evidence="1">
    <location>
        <begin position="102"/>
        <end position="125"/>
    </location>
</feature>
<organism evidence="2 3">
    <name type="scientific">Halomonas salifodinae</name>
    <dbReference type="NCBI Taxonomy" id="438745"/>
    <lineage>
        <taxon>Bacteria</taxon>
        <taxon>Pseudomonadati</taxon>
        <taxon>Pseudomonadota</taxon>
        <taxon>Gammaproteobacteria</taxon>
        <taxon>Oceanospirillales</taxon>
        <taxon>Halomonadaceae</taxon>
        <taxon>Halomonas</taxon>
    </lineage>
</organism>
<evidence type="ECO:0000313" key="3">
    <source>
        <dbReference type="Proteomes" id="UP001596411"/>
    </source>
</evidence>
<evidence type="ECO:0008006" key="4">
    <source>
        <dbReference type="Google" id="ProtNLM"/>
    </source>
</evidence>
<comment type="caution">
    <text evidence="2">The sequence shown here is derived from an EMBL/GenBank/DDBJ whole genome shotgun (WGS) entry which is preliminary data.</text>
</comment>
<accession>A0ABW2EZQ2</accession>
<keyword evidence="1" id="KW-0812">Transmembrane</keyword>
<feature type="transmembrane region" description="Helical" evidence="1">
    <location>
        <begin position="34"/>
        <end position="53"/>
    </location>
</feature>
<reference evidence="3" key="1">
    <citation type="journal article" date="2019" name="Int. J. Syst. Evol. Microbiol.">
        <title>The Global Catalogue of Microorganisms (GCM) 10K type strain sequencing project: providing services to taxonomists for standard genome sequencing and annotation.</title>
        <authorList>
            <consortium name="The Broad Institute Genomics Platform"/>
            <consortium name="The Broad Institute Genome Sequencing Center for Infectious Disease"/>
            <person name="Wu L."/>
            <person name="Ma J."/>
        </authorList>
    </citation>
    <scope>NUCLEOTIDE SEQUENCE [LARGE SCALE GENOMIC DNA]</scope>
    <source>
        <strain evidence="3">CGMCC 1.13666</strain>
    </source>
</reference>
<dbReference type="EMBL" id="JBHSZP010000023">
    <property type="protein sequence ID" value="MFC7090203.1"/>
    <property type="molecule type" value="Genomic_DNA"/>
</dbReference>
<dbReference type="RefSeq" id="WP_346064183.1">
    <property type="nucleotide sequence ID" value="NZ_BAAADR010000045.1"/>
</dbReference>
<evidence type="ECO:0000256" key="1">
    <source>
        <dbReference type="SAM" id="Phobius"/>
    </source>
</evidence>
<keyword evidence="3" id="KW-1185">Reference proteome</keyword>
<evidence type="ECO:0000313" key="2">
    <source>
        <dbReference type="EMBL" id="MFC7090203.1"/>
    </source>
</evidence>
<feature type="transmembrane region" description="Helical" evidence="1">
    <location>
        <begin position="60"/>
        <end position="82"/>
    </location>
</feature>
<dbReference type="Proteomes" id="UP001596411">
    <property type="component" value="Unassembled WGS sequence"/>
</dbReference>
<feature type="transmembrane region" description="Helical" evidence="1">
    <location>
        <begin position="5"/>
        <end position="22"/>
    </location>
</feature>
<protein>
    <recommendedName>
        <fullName evidence="4">CvpA family protein</fullName>
    </recommendedName>
</protein>
<keyword evidence="1" id="KW-1133">Transmembrane helix</keyword>
<sequence length="213" mass="24260">MYRGFALGVVFISCFYVVGYIYKYSFFGHITNDFGWLSLVSVDYVGWGVYALLDIVRIHFVMLVVCFAASLTYFSQVVGYFYKSTRVILKGDFVRDFSRAFSVLFAAFIYYIFGVIALMVIVSVFEDVTELGRKDLVSLLNSGRQDEICFFESKECFGGKLMYSNGDVFVFYHHSIDEPMSGRLMLVSKREAKVEVGWNPGARDRVNGEPEGT</sequence>
<name>A0ABW2EZQ2_9GAMM</name>
<gene>
    <name evidence="2" type="ORF">ACFQH5_11660</name>
</gene>